<feature type="region of interest" description="Disordered" evidence="1">
    <location>
        <begin position="1"/>
        <end position="64"/>
    </location>
</feature>
<sequence length="106" mass="11873">MSVPQPARFPHHVPGPAPPSPLSQVSSAKPFTFNSEDKAFEPQPEGEKKKKKRKKTGYRTQRPSKSLVANRCANIGCPTFWNHPTHLCAKRIGLAVWNDWGNRGQQ</sequence>
<proteinExistence type="predicted"/>
<dbReference type="EMBL" id="ML978164">
    <property type="protein sequence ID" value="KAF2033895.1"/>
    <property type="molecule type" value="Genomic_DNA"/>
</dbReference>
<feature type="compositionally biased region" description="Basic and acidic residues" evidence="1">
    <location>
        <begin position="35"/>
        <end position="48"/>
    </location>
</feature>
<gene>
    <name evidence="2" type="ORF">EK21DRAFT_86044</name>
</gene>
<feature type="compositionally biased region" description="Polar residues" evidence="1">
    <location>
        <begin position="22"/>
        <end position="34"/>
    </location>
</feature>
<keyword evidence="3" id="KW-1185">Reference proteome</keyword>
<name>A0A9P4HFE1_9PLEO</name>
<organism evidence="2 3">
    <name type="scientific">Setomelanomma holmii</name>
    <dbReference type="NCBI Taxonomy" id="210430"/>
    <lineage>
        <taxon>Eukaryota</taxon>
        <taxon>Fungi</taxon>
        <taxon>Dikarya</taxon>
        <taxon>Ascomycota</taxon>
        <taxon>Pezizomycotina</taxon>
        <taxon>Dothideomycetes</taxon>
        <taxon>Pleosporomycetidae</taxon>
        <taxon>Pleosporales</taxon>
        <taxon>Pleosporineae</taxon>
        <taxon>Phaeosphaeriaceae</taxon>
        <taxon>Setomelanomma</taxon>
    </lineage>
</organism>
<comment type="caution">
    <text evidence="2">The sequence shown here is derived from an EMBL/GenBank/DDBJ whole genome shotgun (WGS) entry which is preliminary data.</text>
</comment>
<accession>A0A9P4HFE1</accession>
<evidence type="ECO:0000313" key="3">
    <source>
        <dbReference type="Proteomes" id="UP000799777"/>
    </source>
</evidence>
<protein>
    <submittedName>
        <fullName evidence="2">Uncharacterized protein</fullName>
    </submittedName>
</protein>
<dbReference type="Proteomes" id="UP000799777">
    <property type="component" value="Unassembled WGS sequence"/>
</dbReference>
<dbReference type="AlphaFoldDB" id="A0A9P4HFE1"/>
<reference evidence="2" key="1">
    <citation type="journal article" date="2020" name="Stud. Mycol.">
        <title>101 Dothideomycetes genomes: a test case for predicting lifestyles and emergence of pathogens.</title>
        <authorList>
            <person name="Haridas S."/>
            <person name="Albert R."/>
            <person name="Binder M."/>
            <person name="Bloem J."/>
            <person name="Labutti K."/>
            <person name="Salamov A."/>
            <person name="Andreopoulos B."/>
            <person name="Baker S."/>
            <person name="Barry K."/>
            <person name="Bills G."/>
            <person name="Bluhm B."/>
            <person name="Cannon C."/>
            <person name="Castanera R."/>
            <person name="Culley D."/>
            <person name="Daum C."/>
            <person name="Ezra D."/>
            <person name="Gonzalez J."/>
            <person name="Henrissat B."/>
            <person name="Kuo A."/>
            <person name="Liang C."/>
            <person name="Lipzen A."/>
            <person name="Lutzoni F."/>
            <person name="Magnuson J."/>
            <person name="Mondo S."/>
            <person name="Nolan M."/>
            <person name="Ohm R."/>
            <person name="Pangilinan J."/>
            <person name="Park H.-J."/>
            <person name="Ramirez L."/>
            <person name="Alfaro M."/>
            <person name="Sun H."/>
            <person name="Tritt A."/>
            <person name="Yoshinaga Y."/>
            <person name="Zwiers L.-H."/>
            <person name="Turgeon B."/>
            <person name="Goodwin S."/>
            <person name="Spatafora J."/>
            <person name="Crous P."/>
            <person name="Grigoriev I."/>
        </authorList>
    </citation>
    <scope>NUCLEOTIDE SEQUENCE</scope>
    <source>
        <strain evidence="2">CBS 110217</strain>
    </source>
</reference>
<evidence type="ECO:0000256" key="1">
    <source>
        <dbReference type="SAM" id="MobiDB-lite"/>
    </source>
</evidence>
<evidence type="ECO:0000313" key="2">
    <source>
        <dbReference type="EMBL" id="KAF2033895.1"/>
    </source>
</evidence>